<dbReference type="EnsemblMetazoa" id="ACHR001815-RA">
    <property type="protein sequence ID" value="ACHR001815-PA"/>
    <property type="gene ID" value="ACHR001815"/>
</dbReference>
<feature type="domain" description="FMR1-interacting protein 1 conserved" evidence="2">
    <location>
        <begin position="193"/>
        <end position="229"/>
    </location>
</feature>
<accession>A0A182JTI3</accession>
<name>A0A182JTI3_9DIPT</name>
<dbReference type="PANTHER" id="PTHR13309">
    <property type="entry name" value="NUCLEAR FRAGILE X MENTAL RETARDATION PROTEIN INTERACTING PROTEIN 1"/>
    <property type="match status" value="1"/>
</dbReference>
<dbReference type="GO" id="GO:0000492">
    <property type="term" value="P:box C/D snoRNP assembly"/>
    <property type="evidence" value="ECO:0007669"/>
    <property type="project" value="TreeGrafter"/>
</dbReference>
<dbReference type="Pfam" id="PF10453">
    <property type="entry name" value="NUFIP1"/>
    <property type="match status" value="1"/>
</dbReference>
<dbReference type="AlphaFoldDB" id="A0A182JTI3"/>
<dbReference type="PANTHER" id="PTHR13309:SF0">
    <property type="entry name" value="FMR1-INTERACTING PROTEIN NUFIP1"/>
    <property type="match status" value="1"/>
</dbReference>
<feature type="region of interest" description="Disordered" evidence="1">
    <location>
        <begin position="428"/>
        <end position="448"/>
    </location>
</feature>
<evidence type="ECO:0000313" key="3">
    <source>
        <dbReference type="EnsemblMetazoa" id="ACHR001815-PA"/>
    </source>
</evidence>
<dbReference type="InterPro" id="IPR039136">
    <property type="entry name" value="NUFIP1-like"/>
</dbReference>
<protein>
    <recommendedName>
        <fullName evidence="2">FMR1-interacting protein 1 conserved domain-containing protein</fullName>
    </recommendedName>
</protein>
<evidence type="ECO:0000259" key="2">
    <source>
        <dbReference type="Pfam" id="PF10453"/>
    </source>
</evidence>
<keyword evidence="4" id="KW-1185">Reference proteome</keyword>
<reference evidence="4" key="1">
    <citation type="submission" date="2013-03" db="EMBL/GenBank/DDBJ databases">
        <title>The Genome Sequence of Anopheles christyi ACHKN1017.</title>
        <authorList>
            <consortium name="The Broad Institute Genomics Platform"/>
            <person name="Neafsey D.E."/>
            <person name="Besansky N."/>
            <person name="Walker B."/>
            <person name="Young S.K."/>
            <person name="Zeng Q."/>
            <person name="Gargeya S."/>
            <person name="Fitzgerald M."/>
            <person name="Haas B."/>
            <person name="Abouelleil A."/>
            <person name="Allen A.W."/>
            <person name="Alvarado L."/>
            <person name="Arachchi H.M."/>
            <person name="Berlin A.M."/>
            <person name="Chapman S.B."/>
            <person name="Gainer-Dewar J."/>
            <person name="Goldberg J."/>
            <person name="Griggs A."/>
            <person name="Gujja S."/>
            <person name="Hansen M."/>
            <person name="Howarth C."/>
            <person name="Imamovic A."/>
            <person name="Ireland A."/>
            <person name="Larimer J."/>
            <person name="McCowan C."/>
            <person name="Murphy C."/>
            <person name="Pearson M."/>
            <person name="Poon T.W."/>
            <person name="Priest M."/>
            <person name="Roberts A."/>
            <person name="Saif S."/>
            <person name="Shea T."/>
            <person name="Sisk P."/>
            <person name="Sykes S."/>
            <person name="Wortman J."/>
            <person name="Nusbaum C."/>
            <person name="Birren B."/>
        </authorList>
    </citation>
    <scope>NUCLEOTIDE SEQUENCE [LARGE SCALE GENOMIC DNA]</scope>
    <source>
        <strain evidence="4">ACHKN1017</strain>
    </source>
</reference>
<feature type="compositionally biased region" description="Polar residues" evidence="1">
    <location>
        <begin position="81"/>
        <end position="95"/>
    </location>
</feature>
<evidence type="ECO:0000256" key="1">
    <source>
        <dbReference type="SAM" id="MobiDB-lite"/>
    </source>
</evidence>
<feature type="region of interest" description="Disordered" evidence="1">
    <location>
        <begin position="26"/>
        <end position="121"/>
    </location>
</feature>
<proteinExistence type="predicted"/>
<evidence type="ECO:0000313" key="4">
    <source>
        <dbReference type="Proteomes" id="UP000075881"/>
    </source>
</evidence>
<reference evidence="3" key="2">
    <citation type="submission" date="2020-05" db="UniProtKB">
        <authorList>
            <consortium name="EnsemblMetazoa"/>
        </authorList>
    </citation>
    <scope>IDENTIFICATION</scope>
    <source>
        <strain evidence="3">ACHKN1017</strain>
    </source>
</reference>
<dbReference type="InterPro" id="IPR019496">
    <property type="entry name" value="NUFIP1_cons_dom"/>
</dbReference>
<dbReference type="STRING" id="43041.A0A182JTI3"/>
<dbReference type="GO" id="GO:0003723">
    <property type="term" value="F:RNA binding"/>
    <property type="evidence" value="ECO:0007669"/>
    <property type="project" value="InterPro"/>
</dbReference>
<dbReference type="Proteomes" id="UP000075881">
    <property type="component" value="Unassembled WGS sequence"/>
</dbReference>
<dbReference type="GO" id="GO:0005634">
    <property type="term" value="C:nucleus"/>
    <property type="evidence" value="ECO:0007669"/>
    <property type="project" value="TreeGrafter"/>
</dbReference>
<sequence>MSEEKFILPPPKFKDEIKKSLDSFSRHLNPHFSTPNGMLLPRDKQPPPMFGPRGSTVPPQFLSHPRKRSANGHYKSAGPGSYQQNQSGGMRNNQRAGFKDVAGGQNHRSPRPPNNNGLDKEVRPELLVLDWKLWCEGCDVNCRSEEEFEQHKANHAPCLVTGCKFVGHPMIMKRHNRLVHRDSECAKDIVGPSTEEVEQWKEQRRKRYPTKQNVILRQQAQDARFNRGERIEEKKDRFPNRHGTMNGNSTANGVMVQNARNTNRSKRKRRSKIPFKNTVAVVDEKLGRIAFTGTSSLKEYKEPLKNSLAMLGDYGTDTESSLDEAEQIDGRKTPEKCVADKRSQQPDNILSEGEIVGDNACDDVRNSCSAPAILPDLVCQETQSKDVDAEKLAIATTSESVPLTIQTADCVEAIGSSSTVGKQLAKQQNKAANLNNPKDKHARKPNRGLLDYSKLRRSNQNTMLEKLLDVDIRHERNNVNNLRTVLSDLSTTSLNGAGAGNTGTM</sequence>
<dbReference type="VEuPathDB" id="VectorBase:ACHR001815"/>
<organism evidence="3 4">
    <name type="scientific">Anopheles christyi</name>
    <dbReference type="NCBI Taxonomy" id="43041"/>
    <lineage>
        <taxon>Eukaryota</taxon>
        <taxon>Metazoa</taxon>
        <taxon>Ecdysozoa</taxon>
        <taxon>Arthropoda</taxon>
        <taxon>Hexapoda</taxon>
        <taxon>Insecta</taxon>
        <taxon>Pterygota</taxon>
        <taxon>Neoptera</taxon>
        <taxon>Endopterygota</taxon>
        <taxon>Diptera</taxon>
        <taxon>Nematocera</taxon>
        <taxon>Culicoidea</taxon>
        <taxon>Culicidae</taxon>
        <taxon>Anophelinae</taxon>
        <taxon>Anopheles</taxon>
    </lineage>
</organism>
<feature type="region of interest" description="Disordered" evidence="1">
    <location>
        <begin position="1"/>
        <end position="20"/>
    </location>
</feature>